<feature type="domain" description="PH" evidence="2">
    <location>
        <begin position="4"/>
        <end position="105"/>
    </location>
</feature>
<dbReference type="InterPro" id="IPR011993">
    <property type="entry name" value="PH-like_dom_sf"/>
</dbReference>
<dbReference type="EMBL" id="GL832977">
    <property type="protein sequence ID" value="EGD77201.1"/>
    <property type="molecule type" value="Genomic_DNA"/>
</dbReference>
<dbReference type="KEGG" id="sre:PTSG_08293"/>
<dbReference type="AlphaFoldDB" id="F2UJA2"/>
<sequence length="466" mass="50467">MSEHEVHSGYLIKSPPLNTLLDVSFKRWKRRKFTLTDRAFAYDTGKGVKEIPLSHMTAINRCSGGKYDFMFSISTTLKNNRVYFFSADSAQSRDLWIKHLTEQTGLKCGSTSDPSVDQPATSSSTDYFKKRISVTYGEAPFELEVQQYAIMLFPKGSKEVYKSFQLKHLRQYAQQDRIFKLEAGSQCPYGAGWTSVTLPPGVCIVPAVNHASQLTRESMRTQSASSISTTTSSSSSITVPPPRKFVVHEEESDGIERGVDGRPKMNYVDLDLVGSATTRKTATATAATTEHRHDSSASDSSSVASTHDDYNKHDSASPTPATATTSEGDTRPPSMPVANADNNTTEETSTSPQPPASSSPSPPTTTAAGDGNNTTATTMVNEAYVSSDVLDGAVGVSAYSTLDWDKMEALRIATEMHSPVKRSTAPPPTPAATKERAAMAVPEETKNSSSDKLLQDIDSLLDGLDE</sequence>
<feature type="compositionally biased region" description="Polar residues" evidence="1">
    <location>
        <begin position="215"/>
        <end position="224"/>
    </location>
</feature>
<dbReference type="InterPro" id="IPR002404">
    <property type="entry name" value="IRS_PTB"/>
</dbReference>
<feature type="region of interest" description="Disordered" evidence="1">
    <location>
        <begin position="281"/>
        <end position="375"/>
    </location>
</feature>
<dbReference type="PROSITE" id="PS50003">
    <property type="entry name" value="PH_DOMAIN"/>
    <property type="match status" value="1"/>
</dbReference>
<dbReference type="Gene3D" id="2.30.29.30">
    <property type="entry name" value="Pleckstrin-homology domain (PH domain)/Phosphotyrosine-binding domain (PTB)"/>
    <property type="match status" value="2"/>
</dbReference>
<dbReference type="InterPro" id="IPR001849">
    <property type="entry name" value="PH_domain"/>
</dbReference>
<accession>F2UJA2</accession>
<name>F2UJA2_SALR5</name>
<feature type="region of interest" description="Disordered" evidence="1">
    <location>
        <begin position="415"/>
        <end position="466"/>
    </location>
</feature>
<dbReference type="GeneID" id="16071102"/>
<feature type="compositionally biased region" description="Pro residues" evidence="1">
    <location>
        <begin position="352"/>
        <end position="363"/>
    </location>
</feature>
<dbReference type="Pfam" id="PF02174">
    <property type="entry name" value="IRS"/>
    <property type="match status" value="1"/>
</dbReference>
<dbReference type="InParanoid" id="F2UJA2"/>
<feature type="compositionally biased region" description="Basic and acidic residues" evidence="1">
    <location>
        <begin position="246"/>
        <end position="260"/>
    </location>
</feature>
<feature type="compositionally biased region" description="Low complexity" evidence="1">
    <location>
        <begin position="316"/>
        <end position="326"/>
    </location>
</feature>
<evidence type="ECO:0000256" key="1">
    <source>
        <dbReference type="SAM" id="MobiDB-lite"/>
    </source>
</evidence>
<feature type="compositionally biased region" description="Basic and acidic residues" evidence="1">
    <location>
        <begin position="306"/>
        <end position="315"/>
    </location>
</feature>
<evidence type="ECO:0000313" key="3">
    <source>
        <dbReference type="EMBL" id="EGD77201.1"/>
    </source>
</evidence>
<feature type="region of interest" description="Disordered" evidence="1">
    <location>
        <begin position="215"/>
        <end position="260"/>
    </location>
</feature>
<dbReference type="SMART" id="SM00233">
    <property type="entry name" value="PH"/>
    <property type="match status" value="1"/>
</dbReference>
<organism evidence="4">
    <name type="scientific">Salpingoeca rosetta (strain ATCC 50818 / BSB-021)</name>
    <dbReference type="NCBI Taxonomy" id="946362"/>
    <lineage>
        <taxon>Eukaryota</taxon>
        <taxon>Choanoflagellata</taxon>
        <taxon>Craspedida</taxon>
        <taxon>Salpingoecidae</taxon>
        <taxon>Salpingoeca</taxon>
    </lineage>
</organism>
<feature type="compositionally biased region" description="Low complexity" evidence="1">
    <location>
        <begin position="364"/>
        <end position="375"/>
    </location>
</feature>
<proteinExistence type="predicted"/>
<dbReference type="SUPFAM" id="SSF50729">
    <property type="entry name" value="PH domain-like"/>
    <property type="match status" value="2"/>
</dbReference>
<dbReference type="RefSeq" id="XP_004990545.1">
    <property type="nucleotide sequence ID" value="XM_004990488.1"/>
</dbReference>
<dbReference type="Pfam" id="PF00169">
    <property type="entry name" value="PH"/>
    <property type="match status" value="1"/>
</dbReference>
<keyword evidence="4" id="KW-1185">Reference proteome</keyword>
<protein>
    <recommendedName>
        <fullName evidence="2">PH domain-containing protein</fullName>
    </recommendedName>
</protein>
<evidence type="ECO:0000313" key="4">
    <source>
        <dbReference type="Proteomes" id="UP000007799"/>
    </source>
</evidence>
<feature type="compositionally biased region" description="Low complexity" evidence="1">
    <location>
        <begin position="225"/>
        <end position="238"/>
    </location>
</feature>
<dbReference type="CDD" id="cd00821">
    <property type="entry name" value="PH"/>
    <property type="match status" value="1"/>
</dbReference>
<evidence type="ECO:0000259" key="2">
    <source>
        <dbReference type="PROSITE" id="PS50003"/>
    </source>
</evidence>
<dbReference type="Proteomes" id="UP000007799">
    <property type="component" value="Unassembled WGS sequence"/>
</dbReference>
<dbReference type="SMART" id="SM01244">
    <property type="entry name" value="IRS"/>
    <property type="match status" value="1"/>
</dbReference>
<gene>
    <name evidence="3" type="ORF">PTSG_08293</name>
</gene>
<reference evidence="3" key="1">
    <citation type="submission" date="2009-08" db="EMBL/GenBank/DDBJ databases">
        <title>Annotation of Salpingoeca rosetta.</title>
        <authorList>
            <consortium name="The Broad Institute Genome Sequencing Platform"/>
            <person name="Russ C."/>
            <person name="Cuomo C."/>
            <person name="Burger G."/>
            <person name="Gray M.W."/>
            <person name="Holland P.W.H."/>
            <person name="King N."/>
            <person name="Lang F.B.F."/>
            <person name="Roger A.J."/>
            <person name="Ruiz-Trillo I."/>
            <person name="Young S.K."/>
            <person name="Zeng Q."/>
            <person name="Gargeya S."/>
            <person name="Alvarado L."/>
            <person name="Berlin A."/>
            <person name="Chapman S.B."/>
            <person name="Chen Z."/>
            <person name="Freedman E."/>
            <person name="Gellesch M."/>
            <person name="Goldberg J."/>
            <person name="Griggs A."/>
            <person name="Gujja S."/>
            <person name="Heilman E."/>
            <person name="Heiman D."/>
            <person name="Howarth C."/>
            <person name="Mehta T."/>
            <person name="Neiman D."/>
            <person name="Pearson M."/>
            <person name="Roberts A."/>
            <person name="Saif S."/>
            <person name="Shea T."/>
            <person name="Shenoy N."/>
            <person name="Sisk P."/>
            <person name="Stolte C."/>
            <person name="Sykes S."/>
            <person name="White J."/>
            <person name="Yandava C."/>
            <person name="Haas B."/>
            <person name="Nusbaum C."/>
            <person name="Birren B."/>
        </authorList>
    </citation>
    <scope>NUCLEOTIDE SEQUENCE [LARGE SCALE GENOMIC DNA]</scope>
    <source>
        <strain evidence="3">ATCC 50818</strain>
    </source>
</reference>